<dbReference type="PROSITE" id="PS50004">
    <property type="entry name" value="C2"/>
    <property type="match status" value="2"/>
</dbReference>
<evidence type="ECO:0000259" key="3">
    <source>
        <dbReference type="PROSITE" id="PS50222"/>
    </source>
</evidence>
<evidence type="ECO:0008006" key="6">
    <source>
        <dbReference type="Google" id="ProtNLM"/>
    </source>
</evidence>
<dbReference type="PANTHER" id="PTHR46980:SF2">
    <property type="entry name" value="TRICALBIN-1-RELATED"/>
    <property type="match status" value="1"/>
</dbReference>
<dbReference type="SUPFAM" id="SSF49562">
    <property type="entry name" value="C2 domain (Calcium/lipid-binding domain, CaLB)"/>
    <property type="match status" value="3"/>
</dbReference>
<dbReference type="Gene3D" id="2.60.40.150">
    <property type="entry name" value="C2 domain"/>
    <property type="match status" value="3"/>
</dbReference>
<feature type="domain" description="C2" evidence="2">
    <location>
        <begin position="1"/>
        <end position="97"/>
    </location>
</feature>
<dbReference type="InterPro" id="IPR002048">
    <property type="entry name" value="EF_hand_dom"/>
</dbReference>
<dbReference type="EMBL" id="JBBJCI010000230">
    <property type="protein sequence ID" value="KAK7238442.1"/>
    <property type="molecule type" value="Genomic_DNA"/>
</dbReference>
<comment type="caution">
    <text evidence="4">The sequence shown here is derived from an EMBL/GenBank/DDBJ whole genome shotgun (WGS) entry which is preliminary data.</text>
</comment>
<keyword evidence="5" id="KW-1185">Reference proteome</keyword>
<feature type="region of interest" description="Disordered" evidence="1">
    <location>
        <begin position="243"/>
        <end position="296"/>
    </location>
</feature>
<dbReference type="SUPFAM" id="SSF47473">
    <property type="entry name" value="EF-hand"/>
    <property type="match status" value="1"/>
</dbReference>
<feature type="domain" description="C2" evidence="2">
    <location>
        <begin position="125"/>
        <end position="253"/>
    </location>
</feature>
<dbReference type="InterPro" id="IPR052455">
    <property type="entry name" value="Tricalbin_domain"/>
</dbReference>
<feature type="compositionally biased region" description="Basic and acidic residues" evidence="1">
    <location>
        <begin position="243"/>
        <end position="257"/>
    </location>
</feature>
<dbReference type="InterPro" id="IPR000008">
    <property type="entry name" value="C2_dom"/>
</dbReference>
<evidence type="ECO:0000256" key="1">
    <source>
        <dbReference type="SAM" id="MobiDB-lite"/>
    </source>
</evidence>
<organism evidence="4 5">
    <name type="scientific">Aureococcus anophagefferens</name>
    <name type="common">Harmful bloom alga</name>
    <dbReference type="NCBI Taxonomy" id="44056"/>
    <lineage>
        <taxon>Eukaryota</taxon>
        <taxon>Sar</taxon>
        <taxon>Stramenopiles</taxon>
        <taxon>Ochrophyta</taxon>
        <taxon>Pelagophyceae</taxon>
        <taxon>Pelagomonadales</taxon>
        <taxon>Pelagomonadaceae</taxon>
        <taxon>Aureococcus</taxon>
    </lineage>
</organism>
<dbReference type="Pfam" id="PF00168">
    <property type="entry name" value="C2"/>
    <property type="match status" value="3"/>
</dbReference>
<gene>
    <name evidence="4" type="ORF">SO694_00023482</name>
</gene>
<accession>A0ABR1FTR4</accession>
<reference evidence="4 5" key="1">
    <citation type="submission" date="2024-03" db="EMBL/GenBank/DDBJ databases">
        <title>Aureococcus anophagefferens CCMP1851 and Kratosvirus quantuckense: Draft genome of a second virus-susceptible host strain in the model system.</title>
        <authorList>
            <person name="Chase E."/>
            <person name="Truchon A.R."/>
            <person name="Schepens W."/>
            <person name="Wilhelm S.W."/>
        </authorList>
    </citation>
    <scope>NUCLEOTIDE SEQUENCE [LARGE SCALE GENOMIC DNA]</scope>
    <source>
        <strain evidence="4 5">CCMP1851</strain>
    </source>
</reference>
<protein>
    <recommendedName>
        <fullName evidence="6">Calmodulin</fullName>
    </recommendedName>
</protein>
<dbReference type="CDD" id="cd00030">
    <property type="entry name" value="C2"/>
    <property type="match status" value="1"/>
</dbReference>
<dbReference type="PROSITE" id="PS50222">
    <property type="entry name" value="EF_HAND_2"/>
    <property type="match status" value="1"/>
</dbReference>
<dbReference type="InterPro" id="IPR035892">
    <property type="entry name" value="C2_domain_sf"/>
</dbReference>
<dbReference type="InterPro" id="IPR011992">
    <property type="entry name" value="EF-hand-dom_pair"/>
</dbReference>
<evidence type="ECO:0000259" key="2">
    <source>
        <dbReference type="PROSITE" id="PS50004"/>
    </source>
</evidence>
<proteinExistence type="predicted"/>
<dbReference type="SMART" id="SM00239">
    <property type="entry name" value="C2"/>
    <property type="match status" value="3"/>
</dbReference>
<evidence type="ECO:0000313" key="5">
    <source>
        <dbReference type="Proteomes" id="UP001363151"/>
    </source>
</evidence>
<name>A0ABR1FTR4_AURAN</name>
<sequence length="590" mass="65303">MASTYEVTVVRARMPKSRAVLASIYVDGDVIGRTSRRRRVREPVWDRTFGLEVAEDKSLQTKVVFQEQVNNAASIVGTVELDGRELCAKTGEWRGWIKERKTISLISHRFAALIELRLAKPGEGPSPRAQICAVEDDDGCGNDQIIVDVTRARALAKESKFAQTATYCEVHYGGALIGVTRVVKGSLSPEWNGNFHYALSYGGRPCSLKNKNKKLVVRVMNRHKTAEDAFLGEVSIPKVNQLGKDDGAVRRPRDRPPFSRTTARGGFRRAPLRPHGSSAARRFAATGPPPRAASPLRRHGFSAARRFADPHILGTPNCIEKQWYRLTAGGEERAVVSGDVQVAVRFDAAFENDEQARPPGAFFEHYADPDLRALKLLGDLWDELDEENDGTLSEEQFVALYQRLASENFGEDDGRAKAFSDADESQKMRSKATSHVEQAQLPAPDWKEVADGTVLTFADARRVLDKARGLRSKREHSFRVTGVTLHRGLNLVAKDGGGLFSLTPGSSDPYVKVFLGGALLSTTDIVYKTLDPTFELKIDCDVLVTDLEGTSSTRDDDDDDDDGVFAFKIFDRDRPVRRRGSNFDAKPRGL</sequence>
<feature type="domain" description="EF-hand" evidence="3">
    <location>
        <begin position="372"/>
        <end position="407"/>
    </location>
</feature>
<evidence type="ECO:0000313" key="4">
    <source>
        <dbReference type="EMBL" id="KAK7238442.1"/>
    </source>
</evidence>
<dbReference type="PANTHER" id="PTHR46980">
    <property type="entry name" value="TRICALBIN-1-RELATED"/>
    <property type="match status" value="1"/>
</dbReference>
<dbReference type="Proteomes" id="UP001363151">
    <property type="component" value="Unassembled WGS sequence"/>
</dbReference>